<dbReference type="InterPro" id="IPR004853">
    <property type="entry name" value="Sugar_P_trans_dom"/>
</dbReference>
<evidence type="ECO:0000256" key="2">
    <source>
        <dbReference type="ARBA" id="ARBA00022692"/>
    </source>
</evidence>
<evidence type="ECO:0000256" key="5">
    <source>
        <dbReference type="SAM" id="Phobius"/>
    </source>
</evidence>
<organism evidence="7 8">
    <name type="scientific">Coccomyxa subellipsoidea</name>
    <dbReference type="NCBI Taxonomy" id="248742"/>
    <lineage>
        <taxon>Eukaryota</taxon>
        <taxon>Viridiplantae</taxon>
        <taxon>Chlorophyta</taxon>
        <taxon>core chlorophytes</taxon>
        <taxon>Trebouxiophyceae</taxon>
        <taxon>Trebouxiophyceae incertae sedis</taxon>
        <taxon>Coccomyxaceae</taxon>
        <taxon>Coccomyxa</taxon>
    </lineage>
</organism>
<proteinExistence type="predicted"/>
<dbReference type="InterPro" id="IPR037185">
    <property type="entry name" value="EmrE-like"/>
</dbReference>
<comment type="caution">
    <text evidence="7">The sequence shown here is derived from an EMBL/GenBank/DDBJ whole genome shotgun (WGS) entry which is preliminary data.</text>
</comment>
<dbReference type="PANTHER" id="PTHR11132">
    <property type="entry name" value="SOLUTE CARRIER FAMILY 35"/>
    <property type="match status" value="1"/>
</dbReference>
<comment type="subcellular location">
    <subcellularLocation>
        <location evidence="1">Membrane</location>
        <topology evidence="1">Multi-pass membrane protein</topology>
    </subcellularLocation>
</comment>
<reference evidence="7 8" key="1">
    <citation type="journal article" date="2024" name="Nat. Commun.">
        <title>Phylogenomics reveals the evolutionary origins of lichenization in chlorophyte algae.</title>
        <authorList>
            <person name="Puginier C."/>
            <person name="Libourel C."/>
            <person name="Otte J."/>
            <person name="Skaloud P."/>
            <person name="Haon M."/>
            <person name="Grisel S."/>
            <person name="Petersen M."/>
            <person name="Berrin J.G."/>
            <person name="Delaux P.M."/>
            <person name="Dal Grande F."/>
            <person name="Keller J."/>
        </authorList>
    </citation>
    <scope>NUCLEOTIDE SEQUENCE [LARGE SCALE GENOMIC DNA]</scope>
    <source>
        <strain evidence="7 8">SAG 216-7</strain>
    </source>
</reference>
<feature type="transmembrane region" description="Helical" evidence="5">
    <location>
        <begin position="129"/>
        <end position="151"/>
    </location>
</feature>
<dbReference type="SUPFAM" id="SSF103481">
    <property type="entry name" value="Multidrug resistance efflux transporter EmrE"/>
    <property type="match status" value="1"/>
</dbReference>
<evidence type="ECO:0000256" key="3">
    <source>
        <dbReference type="ARBA" id="ARBA00022989"/>
    </source>
</evidence>
<evidence type="ECO:0000313" key="8">
    <source>
        <dbReference type="Proteomes" id="UP001491310"/>
    </source>
</evidence>
<feature type="transmembrane region" description="Helical" evidence="5">
    <location>
        <begin position="172"/>
        <end position="191"/>
    </location>
</feature>
<feature type="transmembrane region" description="Helical" evidence="5">
    <location>
        <begin position="242"/>
        <end position="259"/>
    </location>
</feature>
<evidence type="ECO:0000256" key="1">
    <source>
        <dbReference type="ARBA" id="ARBA00004141"/>
    </source>
</evidence>
<dbReference type="Proteomes" id="UP001491310">
    <property type="component" value="Unassembled WGS sequence"/>
</dbReference>
<name>A0ABR2YNC7_9CHLO</name>
<dbReference type="EMBL" id="JALJOT010000008">
    <property type="protein sequence ID" value="KAK9908442.1"/>
    <property type="molecule type" value="Genomic_DNA"/>
</dbReference>
<gene>
    <name evidence="7" type="ORF">WJX75_007915</name>
</gene>
<feature type="domain" description="Sugar phosphate transporter" evidence="6">
    <location>
        <begin position="100"/>
        <end position="388"/>
    </location>
</feature>
<accession>A0ABR2YNC7</accession>
<evidence type="ECO:0000313" key="7">
    <source>
        <dbReference type="EMBL" id="KAK9908442.1"/>
    </source>
</evidence>
<protein>
    <recommendedName>
        <fullName evidence="6">Sugar phosphate transporter domain-containing protein</fullName>
    </recommendedName>
</protein>
<evidence type="ECO:0000256" key="4">
    <source>
        <dbReference type="ARBA" id="ARBA00023136"/>
    </source>
</evidence>
<feature type="transmembrane region" description="Helical" evidence="5">
    <location>
        <begin position="279"/>
        <end position="298"/>
    </location>
</feature>
<keyword evidence="3 5" id="KW-1133">Transmembrane helix</keyword>
<evidence type="ECO:0000259" key="6">
    <source>
        <dbReference type="Pfam" id="PF03151"/>
    </source>
</evidence>
<keyword evidence="2 5" id="KW-0812">Transmembrane</keyword>
<dbReference type="Pfam" id="PF03151">
    <property type="entry name" value="TPT"/>
    <property type="match status" value="1"/>
</dbReference>
<keyword evidence="4 5" id="KW-0472">Membrane</keyword>
<keyword evidence="8" id="KW-1185">Reference proteome</keyword>
<feature type="transmembrane region" description="Helical" evidence="5">
    <location>
        <begin position="211"/>
        <end position="235"/>
    </location>
</feature>
<feature type="transmembrane region" description="Helical" evidence="5">
    <location>
        <begin position="318"/>
        <end position="336"/>
    </location>
</feature>
<dbReference type="InterPro" id="IPR050186">
    <property type="entry name" value="TPT_transporter"/>
</dbReference>
<sequence length="410" mass="43630">MAQGVAKMQMPSLATPVQRRCSARLAPSLRPIAKQGCSVLRAGLVSSPLQLVRPSGARGRQALRGKCVVKATAAAPLELDPFEKAVSKVVGVKAAPSVVTLSFVTMWYGLNVAFNLLNKTIFNYFPFPYTVSAVHVVVGLAYCSLTYLIGAKKASFGRAITKNEFSQIFGPAAMHAVGHIAANLSFAAVAISLTHTVKTLEPAFNVALSKIFLGVGTPLPVVSTLIPIMLGVALASASDLTFNWTGFISAMVSNLTFGFRAVWSKKAMSNIKDLDSTAIYAYTTLISVLICVPAALIFEGPKLQAASAKALEAHPDFYFSLFLVGLLYHLYNQFAFNTLSRVSPVSHGVCNVVKRVVIIGTSVLFFGTTLTMKTKLGTGIALLGTYMYTEATKKYKAAHPAPTTPPPATA</sequence>
<feature type="transmembrane region" description="Helical" evidence="5">
    <location>
        <begin position="98"/>
        <end position="117"/>
    </location>
</feature>